<dbReference type="Proteomes" id="UP001159428">
    <property type="component" value="Unassembled WGS sequence"/>
</dbReference>
<dbReference type="InterPro" id="IPR000276">
    <property type="entry name" value="GPCR_Rhodpsn"/>
</dbReference>
<keyword evidence="4 9" id="KW-1133">Transmembrane helix</keyword>
<feature type="transmembrane region" description="Helical" evidence="9">
    <location>
        <begin position="247"/>
        <end position="268"/>
    </location>
</feature>
<evidence type="ECO:0000313" key="12">
    <source>
        <dbReference type="Proteomes" id="UP001159428"/>
    </source>
</evidence>
<proteinExistence type="predicted"/>
<dbReference type="PRINTS" id="PR00237">
    <property type="entry name" value="GPCRRHODOPSN"/>
</dbReference>
<reference evidence="11 12" key="1">
    <citation type="submission" date="2022-05" db="EMBL/GenBank/DDBJ databases">
        <authorList>
            <consortium name="Genoscope - CEA"/>
            <person name="William W."/>
        </authorList>
    </citation>
    <scope>NUCLEOTIDE SEQUENCE [LARGE SCALE GENOMIC DNA]</scope>
</reference>
<dbReference type="PROSITE" id="PS50262">
    <property type="entry name" value="G_PROTEIN_RECEP_F1_2"/>
    <property type="match status" value="1"/>
</dbReference>
<dbReference type="GO" id="GO:0005886">
    <property type="term" value="C:plasma membrane"/>
    <property type="evidence" value="ECO:0007669"/>
    <property type="project" value="UniProtKB-SubCell"/>
</dbReference>
<feature type="transmembrane region" description="Helical" evidence="9">
    <location>
        <begin position="280"/>
        <end position="302"/>
    </location>
</feature>
<keyword evidence="8" id="KW-0807">Transducer</keyword>
<organism evidence="11 12">
    <name type="scientific">Pocillopora meandrina</name>
    <dbReference type="NCBI Taxonomy" id="46732"/>
    <lineage>
        <taxon>Eukaryota</taxon>
        <taxon>Metazoa</taxon>
        <taxon>Cnidaria</taxon>
        <taxon>Anthozoa</taxon>
        <taxon>Hexacorallia</taxon>
        <taxon>Scleractinia</taxon>
        <taxon>Astrocoeniina</taxon>
        <taxon>Pocilloporidae</taxon>
        <taxon>Pocillopora</taxon>
    </lineage>
</organism>
<feature type="transmembrane region" description="Helical" evidence="9">
    <location>
        <begin position="64"/>
        <end position="90"/>
    </location>
</feature>
<evidence type="ECO:0000256" key="6">
    <source>
        <dbReference type="ARBA" id="ARBA00023136"/>
    </source>
</evidence>
<dbReference type="SUPFAM" id="SSF81321">
    <property type="entry name" value="Family A G protein-coupled receptor-like"/>
    <property type="match status" value="1"/>
</dbReference>
<evidence type="ECO:0000256" key="3">
    <source>
        <dbReference type="ARBA" id="ARBA00022692"/>
    </source>
</evidence>
<evidence type="ECO:0000256" key="7">
    <source>
        <dbReference type="ARBA" id="ARBA00023170"/>
    </source>
</evidence>
<evidence type="ECO:0000256" key="2">
    <source>
        <dbReference type="ARBA" id="ARBA00022475"/>
    </source>
</evidence>
<feature type="domain" description="G-protein coupled receptors family 1 profile" evidence="10">
    <location>
        <begin position="44"/>
        <end position="300"/>
    </location>
</feature>
<evidence type="ECO:0000259" key="10">
    <source>
        <dbReference type="PROSITE" id="PS50262"/>
    </source>
</evidence>
<keyword evidence="6 9" id="KW-0472">Membrane</keyword>
<keyword evidence="12" id="KW-1185">Reference proteome</keyword>
<dbReference type="InterPro" id="IPR017452">
    <property type="entry name" value="GPCR_Rhodpsn_7TM"/>
</dbReference>
<keyword evidence="3 9" id="KW-0812">Transmembrane</keyword>
<sequence>MSNFNSTPPLNRTSNSDNDQGEFLALRIIQGIGMCLFILTGIPGNFLVCYLVRRTRRLRTVTNLIISNLAVADLGMCLFNIPVSLVTVIYNRWVLTDFVCQIAGFTNSLFLFEALWSLALVSISRYWCIVQPGKFSAIFTRRRTLAMITATWILSLLCALPPLFDWSKYVFTVGKSTCYFNLNEHFPYTIILAIVVFILPYILITVPYYRIFRFIRGHSRRMSINSISASFRKATRSTFQDFKVTKLLLVVVCVFVACWTPHIIVNLMNGFGIIQSIPRILNAMSTFLTFLSSSCNPFIYGLMNNKFRKGFRAVLCAPCQKFAKQKTPMLERKISGETTRNLSSRSRSSHRREWRVVTETRNTVYESCV</sequence>
<comment type="subcellular location">
    <subcellularLocation>
        <location evidence="1">Cell membrane</location>
        <topology evidence="1">Multi-pass membrane protein</topology>
    </subcellularLocation>
</comment>
<evidence type="ECO:0000256" key="4">
    <source>
        <dbReference type="ARBA" id="ARBA00022989"/>
    </source>
</evidence>
<dbReference type="Gene3D" id="1.20.1070.10">
    <property type="entry name" value="Rhodopsin 7-helix transmembrane proteins"/>
    <property type="match status" value="1"/>
</dbReference>
<evidence type="ECO:0000256" key="9">
    <source>
        <dbReference type="SAM" id="Phobius"/>
    </source>
</evidence>
<accession>A0AAU9X5V8</accession>
<feature type="transmembrane region" description="Helical" evidence="9">
    <location>
        <begin position="190"/>
        <end position="212"/>
    </location>
</feature>
<dbReference type="AlphaFoldDB" id="A0AAU9X5V8"/>
<dbReference type="EMBL" id="CALNXJ010000031">
    <property type="protein sequence ID" value="CAH3137567.1"/>
    <property type="molecule type" value="Genomic_DNA"/>
</dbReference>
<feature type="transmembrane region" description="Helical" evidence="9">
    <location>
        <begin position="102"/>
        <end position="123"/>
    </location>
</feature>
<keyword evidence="7" id="KW-0675">Receptor</keyword>
<evidence type="ECO:0000256" key="1">
    <source>
        <dbReference type="ARBA" id="ARBA00004651"/>
    </source>
</evidence>
<feature type="transmembrane region" description="Helical" evidence="9">
    <location>
        <begin position="28"/>
        <end position="52"/>
    </location>
</feature>
<dbReference type="CDD" id="cd00637">
    <property type="entry name" value="7tm_classA_rhodopsin-like"/>
    <property type="match status" value="1"/>
</dbReference>
<dbReference type="SMART" id="SM01381">
    <property type="entry name" value="7TM_GPCR_Srsx"/>
    <property type="match status" value="1"/>
</dbReference>
<protein>
    <recommendedName>
        <fullName evidence="10">G-protein coupled receptors family 1 profile domain-containing protein</fullName>
    </recommendedName>
</protein>
<name>A0AAU9X5V8_9CNID</name>
<dbReference type="PANTHER" id="PTHR22752:SF14">
    <property type="entry name" value="G-PROTEIN COUPLED RECEPTORS FAMILY 1 PROFILE DOMAIN-CONTAINING PROTEIN"/>
    <property type="match status" value="1"/>
</dbReference>
<keyword evidence="2" id="KW-1003">Cell membrane</keyword>
<evidence type="ECO:0000313" key="11">
    <source>
        <dbReference type="EMBL" id="CAH3137567.1"/>
    </source>
</evidence>
<comment type="caution">
    <text evidence="11">The sequence shown here is derived from an EMBL/GenBank/DDBJ whole genome shotgun (WGS) entry which is preliminary data.</text>
</comment>
<feature type="transmembrane region" description="Helical" evidence="9">
    <location>
        <begin position="144"/>
        <end position="164"/>
    </location>
</feature>
<evidence type="ECO:0000256" key="5">
    <source>
        <dbReference type="ARBA" id="ARBA00023040"/>
    </source>
</evidence>
<evidence type="ECO:0000256" key="8">
    <source>
        <dbReference type="ARBA" id="ARBA00023224"/>
    </source>
</evidence>
<dbReference type="Pfam" id="PF00001">
    <property type="entry name" value="7tm_1"/>
    <property type="match status" value="1"/>
</dbReference>
<dbReference type="PANTHER" id="PTHR22752">
    <property type="entry name" value="G PROTEIN-COUPLED RECEPTOR"/>
    <property type="match status" value="1"/>
</dbReference>
<keyword evidence="5" id="KW-0297">G-protein coupled receptor</keyword>
<gene>
    <name evidence="11" type="ORF">PMEA_00018140</name>
</gene>
<dbReference type="GO" id="GO:0004930">
    <property type="term" value="F:G protein-coupled receptor activity"/>
    <property type="evidence" value="ECO:0007669"/>
    <property type="project" value="UniProtKB-KW"/>
</dbReference>